<comment type="subcellular location">
    <subcellularLocation>
        <location evidence="1">Membrane</location>
        <topology evidence="1">Multi-pass membrane protein</topology>
    </subcellularLocation>
</comment>
<evidence type="ECO:0000259" key="7">
    <source>
        <dbReference type="Pfam" id="PF06813"/>
    </source>
</evidence>
<comment type="caution">
    <text evidence="8">The sequence shown here is derived from an EMBL/GenBank/DDBJ whole genome shotgun (WGS) entry which is preliminary data.</text>
</comment>
<dbReference type="PANTHER" id="PTHR21576:SF158">
    <property type="entry name" value="RIBOSOMAL RNA-PROCESSING PROTEIN 12-LIKE CONSERVED DOMAIN-CONTAINING PROTEIN"/>
    <property type="match status" value="1"/>
</dbReference>
<feature type="compositionally biased region" description="Basic and acidic residues" evidence="5">
    <location>
        <begin position="197"/>
        <end position="212"/>
    </location>
</feature>
<evidence type="ECO:0000256" key="6">
    <source>
        <dbReference type="SAM" id="Phobius"/>
    </source>
</evidence>
<feature type="transmembrane region" description="Helical" evidence="6">
    <location>
        <begin position="88"/>
        <end position="113"/>
    </location>
</feature>
<dbReference type="Proteomes" id="UP001280581">
    <property type="component" value="Unassembled WGS sequence"/>
</dbReference>
<keyword evidence="9" id="KW-1185">Reference proteome</keyword>
<sequence length="505" mass="54186">MGAAICREAPAIYNTEQHHCTVTARANRDTRSRYLQGTAGNMGMYAAGIPVGIITDRKSPRLAGVIGMLSLFVGYYPIHIAYDQGAGSMSVALISLCSFMSGVGSCAAFQAALKVATLNWPTHRGTATAFPLAAFGLSAFFYTFIAGVSFPGDTSSLLSLLSFGTSLVVLAALPFLHVVDHKAGTGYAVLPTSERTRRDSNVLQRTRSDSSKHSSRFSSSSVPESEPNNDERDGDSDETLSLLSGPGDLPPEDDTASKASRKSNHSRCLDVTGLALLYRYEFWQIWVIMGLLTGVGLMTINNIGHDAQALWNHWDPSKSKDFVAHRQLWHVSIISLGSFSGRLISGIGSDIIVKRLGGSRFWCVAASATVFLLAQICATRIEDPNYLWAVSGLCGLAYGILFGVLPAVVVDVFGPDGFAVNWGFMTIAPVVSGNIFNLFYGAVYDSHSEVQAGGEFNCDEGIICYKAAYYVTLASSVLGILACLWAIQTERAIRRKTVEQGGHGA</sequence>
<feature type="domain" description="Nodulin-like" evidence="7">
    <location>
        <begin position="40"/>
        <end position="182"/>
    </location>
</feature>
<proteinExistence type="predicted"/>
<dbReference type="InterPro" id="IPR010658">
    <property type="entry name" value="Nodulin-like"/>
</dbReference>
<feature type="transmembrane region" description="Helical" evidence="6">
    <location>
        <begin position="125"/>
        <end position="145"/>
    </location>
</feature>
<name>A0AAN6RDN1_9PLEO</name>
<feature type="region of interest" description="Disordered" evidence="5">
    <location>
        <begin position="197"/>
        <end position="262"/>
    </location>
</feature>
<keyword evidence="2 6" id="KW-0812">Transmembrane</keyword>
<evidence type="ECO:0000313" key="9">
    <source>
        <dbReference type="Proteomes" id="UP001280581"/>
    </source>
</evidence>
<dbReference type="AlphaFoldDB" id="A0AAN6RDN1"/>
<feature type="compositionally biased region" description="Low complexity" evidence="5">
    <location>
        <begin position="216"/>
        <end position="225"/>
    </location>
</feature>
<evidence type="ECO:0000256" key="5">
    <source>
        <dbReference type="SAM" id="MobiDB-lite"/>
    </source>
</evidence>
<feature type="transmembrane region" description="Helical" evidence="6">
    <location>
        <begin position="62"/>
        <end position="82"/>
    </location>
</feature>
<dbReference type="GO" id="GO:0000329">
    <property type="term" value="C:fungal-type vacuole membrane"/>
    <property type="evidence" value="ECO:0007669"/>
    <property type="project" value="TreeGrafter"/>
</dbReference>
<evidence type="ECO:0000256" key="4">
    <source>
        <dbReference type="ARBA" id="ARBA00023136"/>
    </source>
</evidence>
<evidence type="ECO:0000256" key="2">
    <source>
        <dbReference type="ARBA" id="ARBA00022692"/>
    </source>
</evidence>
<feature type="transmembrane region" description="Helical" evidence="6">
    <location>
        <begin position="157"/>
        <end position="176"/>
    </location>
</feature>
<dbReference type="EMBL" id="WVTA01000016">
    <property type="protein sequence ID" value="KAK3201320.1"/>
    <property type="molecule type" value="Genomic_DNA"/>
</dbReference>
<accession>A0AAN6RDN1</accession>
<dbReference type="InterPro" id="IPR036259">
    <property type="entry name" value="MFS_trans_sf"/>
</dbReference>
<keyword evidence="4 6" id="KW-0472">Membrane</keyword>
<feature type="transmembrane region" description="Helical" evidence="6">
    <location>
        <begin position="387"/>
        <end position="410"/>
    </location>
</feature>
<evidence type="ECO:0000313" key="8">
    <source>
        <dbReference type="EMBL" id="KAK3201320.1"/>
    </source>
</evidence>
<dbReference type="PANTHER" id="PTHR21576">
    <property type="entry name" value="UNCHARACTERIZED NODULIN-LIKE PROTEIN"/>
    <property type="match status" value="1"/>
</dbReference>
<organism evidence="8 9">
    <name type="scientific">Pseudopithomyces chartarum</name>
    <dbReference type="NCBI Taxonomy" id="1892770"/>
    <lineage>
        <taxon>Eukaryota</taxon>
        <taxon>Fungi</taxon>
        <taxon>Dikarya</taxon>
        <taxon>Ascomycota</taxon>
        <taxon>Pezizomycotina</taxon>
        <taxon>Dothideomycetes</taxon>
        <taxon>Pleosporomycetidae</taxon>
        <taxon>Pleosporales</taxon>
        <taxon>Massarineae</taxon>
        <taxon>Didymosphaeriaceae</taxon>
        <taxon>Pseudopithomyces</taxon>
    </lineage>
</organism>
<dbReference type="Pfam" id="PF06813">
    <property type="entry name" value="Nodulin-like"/>
    <property type="match status" value="1"/>
</dbReference>
<evidence type="ECO:0000256" key="1">
    <source>
        <dbReference type="ARBA" id="ARBA00004141"/>
    </source>
</evidence>
<feature type="transmembrane region" description="Helical" evidence="6">
    <location>
        <begin position="467"/>
        <end position="487"/>
    </location>
</feature>
<gene>
    <name evidence="8" type="ORF">GRF29_185g608597</name>
</gene>
<reference evidence="8 9" key="1">
    <citation type="submission" date="2021-02" db="EMBL/GenBank/DDBJ databases">
        <title>Genome assembly of Pseudopithomyces chartarum.</title>
        <authorList>
            <person name="Jauregui R."/>
            <person name="Singh J."/>
            <person name="Voisey C."/>
        </authorList>
    </citation>
    <scope>NUCLEOTIDE SEQUENCE [LARGE SCALE GENOMIC DNA]</scope>
    <source>
        <strain evidence="8 9">AGR01</strain>
    </source>
</reference>
<dbReference type="Gene3D" id="1.20.1250.20">
    <property type="entry name" value="MFS general substrate transporter like domains"/>
    <property type="match status" value="2"/>
</dbReference>
<keyword evidence="3 6" id="KW-1133">Transmembrane helix</keyword>
<evidence type="ECO:0000256" key="3">
    <source>
        <dbReference type="ARBA" id="ARBA00022989"/>
    </source>
</evidence>
<dbReference type="SUPFAM" id="SSF103473">
    <property type="entry name" value="MFS general substrate transporter"/>
    <property type="match status" value="1"/>
</dbReference>
<feature type="transmembrane region" description="Helical" evidence="6">
    <location>
        <begin position="285"/>
        <end position="304"/>
    </location>
</feature>
<feature type="transmembrane region" description="Helical" evidence="6">
    <location>
        <begin position="422"/>
        <end position="443"/>
    </location>
</feature>
<protein>
    <recommendedName>
        <fullName evidence="7">Nodulin-like domain-containing protein</fullName>
    </recommendedName>
</protein>
<feature type="transmembrane region" description="Helical" evidence="6">
    <location>
        <begin position="361"/>
        <end position="381"/>
    </location>
</feature>